<accession>A0A6H1ZT26</accession>
<sequence>MTGHELKPGEVVRFTSTGQVGVVESVKPGGVAHVWMLDWVARTPPVLHKCMCALESLTWIHATDRAGEVWPASVRPDWRNRIIGAWRLLCR</sequence>
<dbReference type="EMBL" id="MT144206">
    <property type="protein sequence ID" value="QJA50612.1"/>
    <property type="molecule type" value="Genomic_DNA"/>
</dbReference>
<evidence type="ECO:0000313" key="1">
    <source>
        <dbReference type="EMBL" id="QJA50612.1"/>
    </source>
</evidence>
<protein>
    <submittedName>
        <fullName evidence="1">Uncharacterized protein</fullName>
    </submittedName>
</protein>
<reference evidence="1" key="1">
    <citation type="submission" date="2020-03" db="EMBL/GenBank/DDBJ databases">
        <title>The deep terrestrial virosphere.</title>
        <authorList>
            <person name="Holmfeldt K."/>
            <person name="Nilsson E."/>
            <person name="Simone D."/>
            <person name="Lopez-Fernandez M."/>
            <person name="Wu X."/>
            <person name="de Brujin I."/>
            <person name="Lundin D."/>
            <person name="Andersson A."/>
            <person name="Bertilsson S."/>
            <person name="Dopson M."/>
        </authorList>
    </citation>
    <scope>NUCLEOTIDE SEQUENCE</scope>
    <source>
        <strain evidence="1">TM448A01832</strain>
    </source>
</reference>
<proteinExistence type="predicted"/>
<organism evidence="1">
    <name type="scientific">viral metagenome</name>
    <dbReference type="NCBI Taxonomy" id="1070528"/>
    <lineage>
        <taxon>unclassified sequences</taxon>
        <taxon>metagenomes</taxon>
        <taxon>organismal metagenomes</taxon>
    </lineage>
</organism>
<name>A0A6H1ZT26_9ZZZZ</name>
<gene>
    <name evidence="1" type="ORF">TM448A01832_0014</name>
</gene>
<dbReference type="AlphaFoldDB" id="A0A6H1ZT26"/>